<feature type="region of interest" description="Disordered" evidence="5">
    <location>
        <begin position="143"/>
        <end position="251"/>
    </location>
</feature>
<feature type="compositionally biased region" description="Polar residues" evidence="5">
    <location>
        <begin position="364"/>
        <end position="377"/>
    </location>
</feature>
<feature type="compositionally biased region" description="Pro residues" evidence="5">
    <location>
        <begin position="1"/>
        <end position="10"/>
    </location>
</feature>
<sequence length="844" mass="90659">MSNYTPPLPPVMSRENSSEDMHQQHRSHSIDSEDMVGQSSSLDAGPSRLSSSSASTITNMLQPPKNGSNGGGRRASKSISGTRPAVIVTPAAFKRTQSYYTPQIKAAKAFPSSPIPSSPELNPNIVKRRTSIPSLVRRYTAREEDGIEELPNEDFLEPSSANSIGKGKGKMIESRARSTSTSVVIPQTQNLTENSTYTFPSQPPSSASIPETSYTHSPEIPSASQSWSAMPLSPPSSDRHLSSPSEPTSSFLASAYNAGESSIARLLGWVRPKRHRYDGMAYRRGSDDNSEKGLNGSEEEQDDDDEGEQTGVGGSMRRPGKYWGVWGSGEDQFEESSSLGYFSLPPTPPLEGEEQFSQAALPPYQNTLPTPALSSKSLSRDNSKRSNKLKKVFRKRTSTSRDQSTHNGSHGWLTTSLYNMWSGLGSGKTAEVVRELGWTVGLLVGTFFVTAAIVLWLIQSMPITTLKHIPKSTTDLQVLSAEIKSYMAASDAGWWHTIGVLTFVGCWKHAWSVPGAVVLNILVGSLLDPMPALALLTIITATGSLGAYSLSRPLAPLIAVLFPKPLALVRAALAPDSTPAPATAHQYVDETITPVQTSSDPTVSPIGGPTDKSVVWRRLLTMRAMGFVPWSGMNVACGVVGVDWKIFWVTTAAGSASWSYVTASVGHILSRLKVPTGALVNSGVLGDGSTITNEEIINGESLTSLLRDPILIAKLIFLSAITLLPVILKRRNGPSSSSSEVNPDLNVENTDSASTPRTSSSSSSFELNDMPRKPQHPTVSTLRLDLDGISNPPMSPLSQSLAQFTPTPRVFDLFSIGRTIIRTGQRGLNGGIRGAERIVRGSTT</sequence>
<comment type="subcellular location">
    <subcellularLocation>
        <location evidence="1">Membrane</location>
        <topology evidence="1">Multi-pass membrane protein</topology>
    </subcellularLocation>
</comment>
<feature type="transmembrane region" description="Helical" evidence="6">
    <location>
        <begin position="710"/>
        <end position="728"/>
    </location>
</feature>
<feature type="region of interest" description="Disordered" evidence="5">
    <location>
        <begin position="732"/>
        <end position="779"/>
    </location>
</feature>
<keyword evidence="4 6" id="KW-0472">Membrane</keyword>
<evidence type="ECO:0000256" key="3">
    <source>
        <dbReference type="ARBA" id="ARBA00022989"/>
    </source>
</evidence>
<evidence type="ECO:0000313" key="8">
    <source>
        <dbReference type="Proteomes" id="UP001329825"/>
    </source>
</evidence>
<keyword evidence="3 6" id="KW-1133">Transmembrane helix</keyword>
<feature type="region of interest" description="Disordered" evidence="5">
    <location>
        <begin position="1"/>
        <end position="83"/>
    </location>
</feature>
<name>A0ABZ1D880_9TREE</name>
<evidence type="ECO:0000256" key="1">
    <source>
        <dbReference type="ARBA" id="ARBA00004141"/>
    </source>
</evidence>
<feature type="transmembrane region" description="Helical" evidence="6">
    <location>
        <begin position="436"/>
        <end position="458"/>
    </location>
</feature>
<evidence type="ECO:0000256" key="4">
    <source>
        <dbReference type="ARBA" id="ARBA00023136"/>
    </source>
</evidence>
<feature type="compositionally biased region" description="Polar residues" evidence="5">
    <location>
        <begin position="56"/>
        <end position="67"/>
    </location>
</feature>
<protein>
    <recommendedName>
        <fullName evidence="9">Golgi apparatus membrane protein TVP38</fullName>
    </recommendedName>
</protein>
<feature type="region of interest" description="Disordered" evidence="5">
    <location>
        <begin position="363"/>
        <end position="408"/>
    </location>
</feature>
<dbReference type="GeneID" id="87958933"/>
<dbReference type="PANTHER" id="PTHR43220">
    <property type="match status" value="1"/>
</dbReference>
<keyword evidence="2 6" id="KW-0812">Transmembrane</keyword>
<feature type="region of interest" description="Disordered" evidence="5">
    <location>
        <begin position="277"/>
        <end position="319"/>
    </location>
</feature>
<dbReference type="EMBL" id="CP141889">
    <property type="protein sequence ID" value="WRT69812.1"/>
    <property type="molecule type" value="Genomic_DNA"/>
</dbReference>
<accession>A0ABZ1D880</accession>
<feature type="compositionally biased region" description="Polar residues" evidence="5">
    <location>
        <begin position="242"/>
        <end position="251"/>
    </location>
</feature>
<gene>
    <name evidence="7" type="ORF">IL334_006803</name>
</gene>
<dbReference type="PANTHER" id="PTHR43220:SF21">
    <property type="entry name" value="TRANSMEMBRANE PROTEIN 41A"/>
    <property type="match status" value="1"/>
</dbReference>
<feature type="compositionally biased region" description="Basic and acidic residues" evidence="5">
    <location>
        <begin position="16"/>
        <end position="31"/>
    </location>
</feature>
<organism evidence="7 8">
    <name type="scientific">Kwoniella shivajii</name>
    <dbReference type="NCBI Taxonomy" id="564305"/>
    <lineage>
        <taxon>Eukaryota</taxon>
        <taxon>Fungi</taxon>
        <taxon>Dikarya</taxon>
        <taxon>Basidiomycota</taxon>
        <taxon>Agaricomycotina</taxon>
        <taxon>Tremellomycetes</taxon>
        <taxon>Tremellales</taxon>
        <taxon>Cryptococcaceae</taxon>
        <taxon>Kwoniella</taxon>
    </lineage>
</organism>
<feature type="compositionally biased region" description="Low complexity" evidence="5">
    <location>
        <begin position="39"/>
        <end position="55"/>
    </location>
</feature>
<feature type="compositionally biased region" description="Low complexity" evidence="5">
    <location>
        <begin position="750"/>
        <end position="764"/>
    </location>
</feature>
<evidence type="ECO:0000256" key="2">
    <source>
        <dbReference type="ARBA" id="ARBA00022692"/>
    </source>
</evidence>
<dbReference type="Proteomes" id="UP001329825">
    <property type="component" value="Chromosome 9"/>
</dbReference>
<proteinExistence type="predicted"/>
<evidence type="ECO:0000256" key="6">
    <source>
        <dbReference type="SAM" id="Phobius"/>
    </source>
</evidence>
<evidence type="ECO:0008006" key="9">
    <source>
        <dbReference type="Google" id="ProtNLM"/>
    </source>
</evidence>
<dbReference type="RefSeq" id="XP_062794551.1">
    <property type="nucleotide sequence ID" value="XM_062938500.1"/>
</dbReference>
<reference evidence="7 8" key="1">
    <citation type="submission" date="2024-01" db="EMBL/GenBank/DDBJ databases">
        <title>Comparative genomics of Cryptococcus and Kwoniella reveals pathogenesis evolution and contrasting modes of karyotype evolution via chromosome fusion or intercentromeric recombination.</title>
        <authorList>
            <person name="Coelho M.A."/>
            <person name="David-Palma M."/>
            <person name="Shea T."/>
            <person name="Bowers K."/>
            <person name="McGinley-Smith S."/>
            <person name="Mohammad A.W."/>
            <person name="Gnirke A."/>
            <person name="Yurkov A.M."/>
            <person name="Nowrousian M."/>
            <person name="Sun S."/>
            <person name="Cuomo C.A."/>
            <person name="Heitman J."/>
        </authorList>
    </citation>
    <scope>NUCLEOTIDE SEQUENCE [LARGE SCALE GENOMIC DNA]</scope>
    <source>
        <strain evidence="7">CBS 11374</strain>
    </source>
</reference>
<evidence type="ECO:0000313" key="7">
    <source>
        <dbReference type="EMBL" id="WRT69812.1"/>
    </source>
</evidence>
<feature type="transmembrane region" description="Helical" evidence="6">
    <location>
        <begin position="627"/>
        <end position="648"/>
    </location>
</feature>
<feature type="transmembrane region" description="Helical" evidence="6">
    <location>
        <begin position="530"/>
        <end position="550"/>
    </location>
</feature>
<evidence type="ECO:0000256" key="5">
    <source>
        <dbReference type="SAM" id="MobiDB-lite"/>
    </source>
</evidence>
<feature type="compositionally biased region" description="Polar residues" evidence="5">
    <location>
        <begin position="177"/>
        <end position="228"/>
    </location>
</feature>
<feature type="region of interest" description="Disordered" evidence="5">
    <location>
        <begin position="336"/>
        <end position="355"/>
    </location>
</feature>
<feature type="compositionally biased region" description="Basic residues" evidence="5">
    <location>
        <begin position="385"/>
        <end position="398"/>
    </location>
</feature>
<keyword evidence="8" id="KW-1185">Reference proteome</keyword>
<feature type="compositionally biased region" description="Acidic residues" evidence="5">
    <location>
        <begin position="297"/>
        <end position="308"/>
    </location>
</feature>
<feature type="transmembrane region" description="Helical" evidence="6">
    <location>
        <begin position="492"/>
        <end position="510"/>
    </location>
</feature>
<dbReference type="InterPro" id="IPR045014">
    <property type="entry name" value="TM41A/B"/>
</dbReference>
<feature type="compositionally biased region" description="Acidic residues" evidence="5">
    <location>
        <begin position="145"/>
        <end position="156"/>
    </location>
</feature>